<gene>
    <name evidence="2" type="ORF">KUDE01_014261</name>
</gene>
<dbReference type="EMBL" id="JASDAP010000017">
    <property type="protein sequence ID" value="KAK1889586.1"/>
    <property type="molecule type" value="Genomic_DNA"/>
</dbReference>
<keyword evidence="3" id="KW-1185">Reference proteome</keyword>
<comment type="caution">
    <text evidence="2">The sequence shown here is derived from an EMBL/GenBank/DDBJ whole genome shotgun (WGS) entry which is preliminary data.</text>
</comment>
<accession>A0AAD9BUF3</accession>
<evidence type="ECO:0000313" key="3">
    <source>
        <dbReference type="Proteomes" id="UP001228049"/>
    </source>
</evidence>
<feature type="compositionally biased region" description="Basic residues" evidence="1">
    <location>
        <begin position="21"/>
        <end position="37"/>
    </location>
</feature>
<dbReference type="AlphaFoldDB" id="A0AAD9BUF3"/>
<reference evidence="2" key="1">
    <citation type="submission" date="2023-04" db="EMBL/GenBank/DDBJ databases">
        <title>Chromosome-level genome of Chaenocephalus aceratus.</title>
        <authorList>
            <person name="Park H."/>
        </authorList>
    </citation>
    <scope>NUCLEOTIDE SEQUENCE</scope>
    <source>
        <strain evidence="2">DE</strain>
        <tissue evidence="2">Muscle</tissue>
    </source>
</reference>
<name>A0AAD9BUF3_DISEL</name>
<feature type="compositionally biased region" description="Basic and acidic residues" evidence="1">
    <location>
        <begin position="1"/>
        <end position="20"/>
    </location>
</feature>
<organism evidence="2 3">
    <name type="scientific">Dissostichus eleginoides</name>
    <name type="common">Patagonian toothfish</name>
    <name type="synonym">Dissostichus amissus</name>
    <dbReference type="NCBI Taxonomy" id="100907"/>
    <lineage>
        <taxon>Eukaryota</taxon>
        <taxon>Metazoa</taxon>
        <taxon>Chordata</taxon>
        <taxon>Craniata</taxon>
        <taxon>Vertebrata</taxon>
        <taxon>Euteleostomi</taxon>
        <taxon>Actinopterygii</taxon>
        <taxon>Neopterygii</taxon>
        <taxon>Teleostei</taxon>
        <taxon>Neoteleostei</taxon>
        <taxon>Acanthomorphata</taxon>
        <taxon>Eupercaria</taxon>
        <taxon>Perciformes</taxon>
        <taxon>Notothenioidei</taxon>
        <taxon>Nototheniidae</taxon>
        <taxon>Dissostichus</taxon>
    </lineage>
</organism>
<evidence type="ECO:0000256" key="1">
    <source>
        <dbReference type="SAM" id="MobiDB-lite"/>
    </source>
</evidence>
<protein>
    <submittedName>
        <fullName evidence="2">Fasciclin-2</fullName>
    </submittedName>
</protein>
<proteinExistence type="predicted"/>
<sequence>MARHMQRDREGGEGDRNTEKRGKKCKPQGREQKRRIDKVRDLDRNGESVSPDMLSTTGRKPETSGKGTAGDGRREEGIVGGGK</sequence>
<feature type="region of interest" description="Disordered" evidence="1">
    <location>
        <begin position="1"/>
        <end position="83"/>
    </location>
</feature>
<evidence type="ECO:0000313" key="2">
    <source>
        <dbReference type="EMBL" id="KAK1889586.1"/>
    </source>
</evidence>
<dbReference type="Proteomes" id="UP001228049">
    <property type="component" value="Unassembled WGS sequence"/>
</dbReference>